<reference evidence="3" key="1">
    <citation type="journal article" date="2019" name="Int. J. Syst. Evol. Microbiol.">
        <title>The Global Catalogue of Microorganisms (GCM) 10K type strain sequencing project: providing services to taxonomists for standard genome sequencing and annotation.</title>
        <authorList>
            <consortium name="The Broad Institute Genomics Platform"/>
            <consortium name="The Broad Institute Genome Sequencing Center for Infectious Disease"/>
            <person name="Wu L."/>
            <person name="Ma J."/>
        </authorList>
    </citation>
    <scope>NUCLEOTIDE SEQUENCE [LARGE SCALE GENOMIC DNA]</scope>
    <source>
        <strain evidence="3">JCM 16904</strain>
    </source>
</reference>
<protein>
    <submittedName>
        <fullName evidence="2">Uncharacterized protein</fullName>
    </submittedName>
</protein>
<feature type="transmembrane region" description="Helical" evidence="1">
    <location>
        <begin position="95"/>
        <end position="114"/>
    </location>
</feature>
<dbReference type="Proteomes" id="UP001500902">
    <property type="component" value="Unassembled WGS sequence"/>
</dbReference>
<accession>A0ABP7BMZ5</accession>
<sequence length="249" mass="28068">MQCAGWVHRLAGGRPHVEQCSPTGAGDVIEKRSHALTATMVASWLVVVTGRYLLWLEYYDRIIEQLILGIAFVVAVLSTSWWAQRLIRRRGDIRGYGATGAAVVLCAAVVLLPWNGIFGRTWFAVHHGKFTALAQLAEDRKLSADMPSGGWVHLPDEFDVLHFDHLSTQDVPIELYPGRVLMMGLSNEEVSENMFLYIYDRPEAAWVSPCDLTATTFDDYWWCSRLGDGWWWLARKSNYPNVGRIGARG</sequence>
<dbReference type="EMBL" id="BAAAZP010000060">
    <property type="protein sequence ID" value="GAA3665145.1"/>
    <property type="molecule type" value="Genomic_DNA"/>
</dbReference>
<organism evidence="2 3">
    <name type="scientific">Nonomuraea antimicrobica</name>
    <dbReference type="NCBI Taxonomy" id="561173"/>
    <lineage>
        <taxon>Bacteria</taxon>
        <taxon>Bacillati</taxon>
        <taxon>Actinomycetota</taxon>
        <taxon>Actinomycetes</taxon>
        <taxon>Streptosporangiales</taxon>
        <taxon>Streptosporangiaceae</taxon>
        <taxon>Nonomuraea</taxon>
    </lineage>
</organism>
<evidence type="ECO:0000313" key="2">
    <source>
        <dbReference type="EMBL" id="GAA3665145.1"/>
    </source>
</evidence>
<keyword evidence="1" id="KW-0812">Transmembrane</keyword>
<proteinExistence type="predicted"/>
<feature type="transmembrane region" description="Helical" evidence="1">
    <location>
        <begin position="35"/>
        <end position="54"/>
    </location>
</feature>
<comment type="caution">
    <text evidence="2">The sequence shown here is derived from an EMBL/GenBank/DDBJ whole genome shotgun (WGS) entry which is preliminary data.</text>
</comment>
<name>A0ABP7BMZ5_9ACTN</name>
<gene>
    <name evidence="2" type="ORF">GCM10022224_031850</name>
</gene>
<keyword evidence="1" id="KW-0472">Membrane</keyword>
<evidence type="ECO:0000313" key="3">
    <source>
        <dbReference type="Proteomes" id="UP001500902"/>
    </source>
</evidence>
<keyword evidence="3" id="KW-1185">Reference proteome</keyword>
<feature type="transmembrane region" description="Helical" evidence="1">
    <location>
        <begin position="66"/>
        <end position="83"/>
    </location>
</feature>
<evidence type="ECO:0000256" key="1">
    <source>
        <dbReference type="SAM" id="Phobius"/>
    </source>
</evidence>
<keyword evidence="1" id="KW-1133">Transmembrane helix</keyword>